<evidence type="ECO:0000313" key="3">
    <source>
        <dbReference type="EMBL" id="KAL2473491.1"/>
    </source>
</evidence>
<reference evidence="4" key="1">
    <citation type="submission" date="2024-07" db="EMBL/GenBank/DDBJ databases">
        <title>Two chromosome-level genome assemblies of Korean endemic species Abeliophyllum distichum and Forsythia ovata (Oleaceae).</title>
        <authorList>
            <person name="Jang H."/>
        </authorList>
    </citation>
    <scope>NUCLEOTIDE SEQUENCE [LARGE SCALE GENOMIC DNA]</scope>
</reference>
<dbReference type="Proteomes" id="UP001604277">
    <property type="component" value="Unassembled WGS sequence"/>
</dbReference>
<feature type="domain" description="F-box" evidence="2">
    <location>
        <begin position="1"/>
        <end position="41"/>
    </location>
</feature>
<keyword evidence="4" id="KW-1185">Reference proteome</keyword>
<dbReference type="Pfam" id="PF07734">
    <property type="entry name" value="FBA_1"/>
    <property type="match status" value="1"/>
</dbReference>
<organism evidence="3 4">
    <name type="scientific">Forsythia ovata</name>
    <dbReference type="NCBI Taxonomy" id="205694"/>
    <lineage>
        <taxon>Eukaryota</taxon>
        <taxon>Viridiplantae</taxon>
        <taxon>Streptophyta</taxon>
        <taxon>Embryophyta</taxon>
        <taxon>Tracheophyta</taxon>
        <taxon>Spermatophyta</taxon>
        <taxon>Magnoliopsida</taxon>
        <taxon>eudicotyledons</taxon>
        <taxon>Gunneridae</taxon>
        <taxon>Pentapetalae</taxon>
        <taxon>asterids</taxon>
        <taxon>lamiids</taxon>
        <taxon>Lamiales</taxon>
        <taxon>Oleaceae</taxon>
        <taxon>Forsythieae</taxon>
        <taxon>Forsythia</taxon>
    </lineage>
</organism>
<dbReference type="Gene3D" id="1.20.1280.50">
    <property type="match status" value="1"/>
</dbReference>
<dbReference type="InterPro" id="IPR001810">
    <property type="entry name" value="F-box_dom"/>
</dbReference>
<evidence type="ECO:0000313" key="4">
    <source>
        <dbReference type="Proteomes" id="UP001604277"/>
    </source>
</evidence>
<name>A0ABD1QBG3_9LAMI</name>
<comment type="caution">
    <text evidence="3">The sequence shown here is derived from an EMBL/GenBank/DDBJ whole genome shotgun (WGS) entry which is preliminary data.</text>
</comment>
<proteinExistence type="predicted"/>
<evidence type="ECO:0000259" key="2">
    <source>
        <dbReference type="PROSITE" id="PS50181"/>
    </source>
</evidence>
<dbReference type="InterPro" id="IPR017451">
    <property type="entry name" value="F-box-assoc_interact_dom"/>
</dbReference>
<dbReference type="EMBL" id="JBFOLJ010000015">
    <property type="protein sequence ID" value="KAL2473491.1"/>
    <property type="molecule type" value="Genomic_DNA"/>
</dbReference>
<dbReference type="PANTHER" id="PTHR31672:SF13">
    <property type="entry name" value="F-BOX PROTEIN CPR30-LIKE"/>
    <property type="match status" value="1"/>
</dbReference>
<dbReference type="CDD" id="cd22157">
    <property type="entry name" value="F-box_AtFBW1-like"/>
    <property type="match status" value="1"/>
</dbReference>
<dbReference type="InterPro" id="IPR006527">
    <property type="entry name" value="F-box-assoc_dom_typ1"/>
</dbReference>
<feature type="compositionally biased region" description="Basic and acidic residues" evidence="1">
    <location>
        <begin position="372"/>
        <end position="383"/>
    </location>
</feature>
<dbReference type="PANTHER" id="PTHR31672">
    <property type="entry name" value="BNACNNG10540D PROTEIN"/>
    <property type="match status" value="1"/>
</dbReference>
<dbReference type="PROSITE" id="PS50181">
    <property type="entry name" value="FBOX"/>
    <property type="match status" value="1"/>
</dbReference>
<feature type="region of interest" description="Disordered" evidence="1">
    <location>
        <begin position="369"/>
        <end position="389"/>
    </location>
</feature>
<dbReference type="SMART" id="SM00256">
    <property type="entry name" value="FBOX"/>
    <property type="match status" value="1"/>
</dbReference>
<dbReference type="Pfam" id="PF00646">
    <property type="entry name" value="F-box"/>
    <property type="match status" value="1"/>
</dbReference>
<dbReference type="InterPro" id="IPR036047">
    <property type="entry name" value="F-box-like_dom_sf"/>
</dbReference>
<gene>
    <name evidence="3" type="ORF">Fot_49227</name>
</gene>
<dbReference type="NCBIfam" id="TIGR01640">
    <property type="entry name" value="F_box_assoc_1"/>
    <property type="match status" value="1"/>
</dbReference>
<dbReference type="SUPFAM" id="SSF81383">
    <property type="entry name" value="F-box domain"/>
    <property type="match status" value="1"/>
</dbReference>
<protein>
    <submittedName>
        <fullName evidence="3">F-box protein CPR30</fullName>
    </submittedName>
</protein>
<dbReference type="AlphaFoldDB" id="A0ABD1QBG3"/>
<accession>A0ABD1QBG3</accession>
<evidence type="ECO:0000256" key="1">
    <source>
        <dbReference type="SAM" id="MobiDB-lite"/>
    </source>
</evidence>
<sequence>MLPSDIIAEILSHLPVKTLLQFRCVSRTWCSIIDSQSFIKMHLHQSTATNSYHSLILGSLGKGLYSVDLDSLDKAHVVKPPVSYKGFDIISNSCNGLILVMSDPLVPPVLWNPFSRKYKILSDAPIEYPARLLCLSQVFYGLGYDSRNNDYKVVRVVEFCKDTSRAWVCSTTEIYSLKSNSWNRVPVFPYPLPHMNENSEKWDVHVVHGALHTLVEDFLHVYSAKSFRIMAFSVENENHYEVMLPPNIQIKDAIMKLDVLRGCLCLVCASNARVNNIWVMKEYGVEESWTQLLSVGPPSILSFWKSLAYLKPLAYSKNGEKVLLNCDEKRLVWYDLSRKTIRNVNISGLPNKFYPEVCVESLVCPGSPEEGDGVKIHEQEKGKEKKIKKNREEFLSEGSSWCGK</sequence>
<dbReference type="InterPro" id="IPR050796">
    <property type="entry name" value="SCF_F-box_component"/>
</dbReference>